<proteinExistence type="predicted"/>
<dbReference type="GeneID" id="25730466"/>
<evidence type="ECO:0000259" key="4">
    <source>
        <dbReference type="PROSITE" id="PS51366"/>
    </source>
</evidence>
<dbReference type="PROSITE" id="PS51366">
    <property type="entry name" value="MI"/>
    <property type="match status" value="1"/>
</dbReference>
<evidence type="ECO:0000313" key="6">
    <source>
        <dbReference type="Proteomes" id="UP000054498"/>
    </source>
</evidence>
<dbReference type="InterPro" id="IPR003891">
    <property type="entry name" value="Initiation_fac_eIF4g_MI"/>
</dbReference>
<sequence>MKDLVVAVHEAAAKSHARGAGLGLTKRAEMMLELVMDIKNNRSGVAAPGKAPKSASAAGAGGGGRKGGAAAVLAPGQIKWLKGSGVDDVKLVNLSWAKLVAPDKKGMWWLPAAMDAAAGLLPGLAPRDLDLLPLRGDDSGDDEEEGRGGGGGAGTGAGAGAAELLKLAAAQRMNTDVRKAAFLAIMGSEDCAEACEKLLRLPLKGEQDREVVRVLIDCALHEVPWNPYYGHLAARIAAASKNHRMTLQFTVWDHIKEVEAAPVARLDNLAALLAALLAKQALPLTSLKVADFESSPRWTSRELFFWRLALQQLLGSYPTDKDCVAAFARLAGLKQQGQLARGLALFLKTRVGPWLVGRADAAAAEEQGRFDVLLRRLHAAEQTLARSQGAVLAA</sequence>
<evidence type="ECO:0000256" key="2">
    <source>
        <dbReference type="ARBA" id="ARBA00023242"/>
    </source>
</evidence>
<dbReference type="GO" id="GO:0042274">
    <property type="term" value="P:ribosomal small subunit biogenesis"/>
    <property type="evidence" value="ECO:0007669"/>
    <property type="project" value="TreeGrafter"/>
</dbReference>
<name>A0A0D2KGE2_9CHLO</name>
<protein>
    <submittedName>
        <fullName evidence="5">Putative Nucleolar MIF4G domain-containing protein 1</fullName>
    </submittedName>
</protein>
<dbReference type="InterPro" id="IPR050781">
    <property type="entry name" value="CWC22_splicing_factor"/>
</dbReference>
<dbReference type="Proteomes" id="UP000054498">
    <property type="component" value="Unassembled WGS sequence"/>
</dbReference>
<dbReference type="GO" id="GO:0003723">
    <property type="term" value="F:RNA binding"/>
    <property type="evidence" value="ECO:0007669"/>
    <property type="project" value="TreeGrafter"/>
</dbReference>
<keyword evidence="6" id="KW-1185">Reference proteome</keyword>
<feature type="region of interest" description="Disordered" evidence="3">
    <location>
        <begin position="132"/>
        <end position="155"/>
    </location>
</feature>
<dbReference type="OrthoDB" id="10260961at2759"/>
<keyword evidence="2" id="KW-0539">Nucleus</keyword>
<dbReference type="SMART" id="SM00544">
    <property type="entry name" value="MA3"/>
    <property type="match status" value="1"/>
</dbReference>
<gene>
    <name evidence="5" type="ORF">MNEG_13043</name>
</gene>
<dbReference type="Pfam" id="PF02847">
    <property type="entry name" value="MA3"/>
    <property type="match status" value="1"/>
</dbReference>
<feature type="domain" description="MI" evidence="4">
    <location>
        <begin position="176"/>
        <end position="292"/>
    </location>
</feature>
<feature type="region of interest" description="Disordered" evidence="3">
    <location>
        <begin position="43"/>
        <end position="66"/>
    </location>
</feature>
<dbReference type="PANTHER" id="PTHR18034">
    <property type="entry name" value="CELL CYCLE CONTROL PROTEIN CWF22-RELATED"/>
    <property type="match status" value="1"/>
</dbReference>
<dbReference type="STRING" id="145388.A0A0D2KGE2"/>
<feature type="compositionally biased region" description="Low complexity" evidence="3">
    <location>
        <begin position="44"/>
        <end position="58"/>
    </location>
</feature>
<dbReference type="PANTHER" id="PTHR18034:SF4">
    <property type="entry name" value="NUCLEOLAR MIF4G DOMAIN-CONTAINING PROTEIN 1"/>
    <property type="match status" value="1"/>
</dbReference>
<dbReference type="GO" id="GO:0005730">
    <property type="term" value="C:nucleolus"/>
    <property type="evidence" value="ECO:0007669"/>
    <property type="project" value="TreeGrafter"/>
</dbReference>
<organism evidence="5 6">
    <name type="scientific">Monoraphidium neglectum</name>
    <dbReference type="NCBI Taxonomy" id="145388"/>
    <lineage>
        <taxon>Eukaryota</taxon>
        <taxon>Viridiplantae</taxon>
        <taxon>Chlorophyta</taxon>
        <taxon>core chlorophytes</taxon>
        <taxon>Chlorophyceae</taxon>
        <taxon>CS clade</taxon>
        <taxon>Sphaeropleales</taxon>
        <taxon>Selenastraceae</taxon>
        <taxon>Monoraphidium</taxon>
    </lineage>
</organism>
<evidence type="ECO:0000256" key="3">
    <source>
        <dbReference type="SAM" id="MobiDB-lite"/>
    </source>
</evidence>
<reference evidence="5 6" key="1">
    <citation type="journal article" date="2013" name="BMC Genomics">
        <title>Reconstruction of the lipid metabolism for the microalga Monoraphidium neglectum from its genome sequence reveals characteristics suitable for biofuel production.</title>
        <authorList>
            <person name="Bogen C."/>
            <person name="Al-Dilaimi A."/>
            <person name="Albersmeier A."/>
            <person name="Wichmann J."/>
            <person name="Grundmann M."/>
            <person name="Rupp O."/>
            <person name="Lauersen K.J."/>
            <person name="Blifernez-Klassen O."/>
            <person name="Kalinowski J."/>
            <person name="Goesmann A."/>
            <person name="Mussgnug J.H."/>
            <person name="Kruse O."/>
        </authorList>
    </citation>
    <scope>NUCLEOTIDE SEQUENCE [LARGE SCALE GENOMIC DNA]</scope>
    <source>
        <strain evidence="5 6">SAG 48.87</strain>
    </source>
</reference>
<evidence type="ECO:0000313" key="5">
    <source>
        <dbReference type="EMBL" id="KIY94918.1"/>
    </source>
</evidence>
<accession>A0A0D2KGE2</accession>
<dbReference type="KEGG" id="mng:MNEG_13043"/>
<comment type="subcellular location">
    <subcellularLocation>
        <location evidence="1">Nucleus</location>
    </subcellularLocation>
</comment>
<dbReference type="AlphaFoldDB" id="A0A0D2KGE2"/>
<evidence type="ECO:0000256" key="1">
    <source>
        <dbReference type="ARBA" id="ARBA00004123"/>
    </source>
</evidence>
<dbReference type="RefSeq" id="XP_013893938.1">
    <property type="nucleotide sequence ID" value="XM_014038484.1"/>
</dbReference>
<dbReference type="EMBL" id="KK103810">
    <property type="protein sequence ID" value="KIY94918.1"/>
    <property type="molecule type" value="Genomic_DNA"/>
</dbReference>